<dbReference type="SUPFAM" id="SSF56925">
    <property type="entry name" value="OMPA-like"/>
    <property type="match status" value="1"/>
</dbReference>
<dbReference type="KEGG" id="lant:TUM19329_11940"/>
<evidence type="ECO:0000256" key="3">
    <source>
        <dbReference type="ARBA" id="ARBA00023136"/>
    </source>
</evidence>
<name>A0A6F8T3Q1_9GAMM</name>
<evidence type="ECO:0000256" key="1">
    <source>
        <dbReference type="ARBA" id="ARBA00004370"/>
    </source>
</evidence>
<accession>A0A6F8T3Q1</accession>
<dbReference type="PANTHER" id="PTHR34001:SF3">
    <property type="entry name" value="BLL7405 PROTEIN"/>
    <property type="match status" value="1"/>
</dbReference>
<evidence type="ECO:0000256" key="2">
    <source>
        <dbReference type="ARBA" id="ARBA00022729"/>
    </source>
</evidence>
<feature type="domain" description="Outer membrane protein beta-barrel" evidence="4">
    <location>
        <begin position="25"/>
        <end position="232"/>
    </location>
</feature>
<keyword evidence="6" id="KW-1185">Reference proteome</keyword>
<dbReference type="PANTHER" id="PTHR34001">
    <property type="entry name" value="BLL7405 PROTEIN"/>
    <property type="match status" value="1"/>
</dbReference>
<dbReference type="AlphaFoldDB" id="A0A6F8T3Q1"/>
<evidence type="ECO:0000259" key="4">
    <source>
        <dbReference type="Pfam" id="PF13505"/>
    </source>
</evidence>
<reference evidence="5" key="1">
    <citation type="journal article" date="2020" name="Microbiol. Resour. Announc.">
        <title>Complete Genome Sequence of Novel Psychrotolerant Legionella Strain TUM19329, Isolated from Antarctic Lake Sediment.</title>
        <authorList>
            <person name="Shimada S."/>
            <person name="Nakai R."/>
            <person name="Aoki K."/>
            <person name="Shimoeda N."/>
            <person name="Ohno G."/>
            <person name="Miyazaki Y."/>
            <person name="Kudoh S."/>
            <person name="Imura S."/>
            <person name="Watanabe K."/>
            <person name="Ishii Y."/>
            <person name="Tateda K."/>
        </authorList>
    </citation>
    <scope>NUCLEOTIDE SEQUENCE [LARGE SCALE GENOMIC DNA]</scope>
    <source>
        <strain evidence="5">TUM19329</strain>
    </source>
</reference>
<sequence>MNKTWTYLSLTLVLYGTHTFGAIYRSWTGFYIGANAGYLWSSNNTIKNEGVAGFANSLFLPDSQAISSSLGLLGTKNLFNSSKGFIGGGQVGYNSQFSNNLVIGIDTDLDAIDQSSGITTSTNFVSTPQLGIQTANIENTKKLNYLGLLKGRLGVLISPSFLIYGAGGLAYGEGSLKTSYSVTSTNPVFLPFHEEIDYSKILAGWAAGGGAEWLFSPCWSMKVEYIYYRLGPLHTLLNLTQNINTIPPTPFATASVESEARFSENTIRIGINYFFS</sequence>
<keyword evidence="2" id="KW-0732">Signal</keyword>
<dbReference type="Pfam" id="PF13505">
    <property type="entry name" value="OMP_b-brl"/>
    <property type="match status" value="1"/>
</dbReference>
<dbReference type="InterPro" id="IPR011250">
    <property type="entry name" value="OMP/PagP_B-barrel"/>
</dbReference>
<organism evidence="5 6">
    <name type="scientific">Legionella antarctica</name>
    <dbReference type="NCBI Taxonomy" id="2708020"/>
    <lineage>
        <taxon>Bacteria</taxon>
        <taxon>Pseudomonadati</taxon>
        <taxon>Pseudomonadota</taxon>
        <taxon>Gammaproteobacteria</taxon>
        <taxon>Legionellales</taxon>
        <taxon>Legionellaceae</taxon>
        <taxon>Legionella</taxon>
    </lineage>
</organism>
<dbReference type="InterPro" id="IPR027385">
    <property type="entry name" value="Beta-barrel_OMP"/>
</dbReference>
<comment type="subcellular location">
    <subcellularLocation>
        <location evidence="1">Membrane</location>
    </subcellularLocation>
</comment>
<dbReference type="GO" id="GO:0016020">
    <property type="term" value="C:membrane"/>
    <property type="evidence" value="ECO:0007669"/>
    <property type="project" value="UniProtKB-SubCell"/>
</dbReference>
<proteinExistence type="predicted"/>
<protein>
    <submittedName>
        <fullName evidence="5">Membrane protein</fullName>
    </submittedName>
</protein>
<dbReference type="EMBL" id="AP022839">
    <property type="protein sequence ID" value="BCA94833.1"/>
    <property type="molecule type" value="Genomic_DNA"/>
</dbReference>
<dbReference type="InterPro" id="IPR051692">
    <property type="entry name" value="OMP-like"/>
</dbReference>
<evidence type="ECO:0000313" key="6">
    <source>
        <dbReference type="Proteomes" id="UP000502894"/>
    </source>
</evidence>
<evidence type="ECO:0000313" key="5">
    <source>
        <dbReference type="EMBL" id="BCA94833.1"/>
    </source>
</evidence>
<dbReference type="Proteomes" id="UP000502894">
    <property type="component" value="Chromosome"/>
</dbReference>
<dbReference type="RefSeq" id="WP_173236604.1">
    <property type="nucleotide sequence ID" value="NZ_AP022839.1"/>
</dbReference>
<keyword evidence="3" id="KW-0472">Membrane</keyword>
<dbReference type="Gene3D" id="2.40.160.20">
    <property type="match status" value="1"/>
</dbReference>
<gene>
    <name evidence="5" type="ORF">TUM19329_11940</name>
</gene>